<keyword evidence="10" id="KW-0325">Glycoprotein</keyword>
<keyword evidence="6" id="KW-0720">Serine protease</keyword>
<dbReference type="GO" id="GO:0008239">
    <property type="term" value="F:dipeptidyl-peptidase activity"/>
    <property type="evidence" value="ECO:0007669"/>
    <property type="project" value="TreeGrafter"/>
</dbReference>
<keyword evidence="4 13" id="KW-0812">Transmembrane</keyword>
<dbReference type="Proteomes" id="UP000816034">
    <property type="component" value="Unassembled WGS sequence"/>
</dbReference>
<feature type="domain" description="Peptidase S9 prolyl oligopeptidase catalytic" evidence="14">
    <location>
        <begin position="668"/>
        <end position="874"/>
    </location>
</feature>
<protein>
    <submittedName>
        <fullName evidence="16">Uncharacterized protein</fullName>
    </submittedName>
</protein>
<sequence length="883" mass="99845">MSERERLHQNPIDQTSGSVQSVELSPEEVKKRRQQLFTRILYIILGLMITGIITVVIAVLILTYEEKIIKRSIVFNDVFNGTFATESLDATWSKNPSKENFYYYWKVRNNTATSETNGNTRANVLTHTFENMATVRSFKAATNGVGITPQCDIMKFDASTKTESVFLSSETLTSNKIYCFTSFLIQAEERFVSFEMDVEHVWRHSSLSTFIVLDTITKKVTSLSNPQAPKQTIMKWCNPSDASASSNQVVAAFVQDNNIFIHTFDANSGETKVLKPITTDGSFELIFNGVADWVYEEEVIAGVDTFFFSPDCSKITYLKLNDTQVPLIQLPEYIISNTNAEYLEVRIPTPGDHNPIPSVHVYDLSTDTTSQVDIGQIPYPINIEDENYVYDLMWASNTQVAVVRVNRRQNQKDILLGDVTQVSTQGIIPTRIVHTVNTDRWIQYAQGSTYFIPQTTYFVDIVPNLDHYHLALYDHSKPTNNTFVRYLTSGDFDVTQVYRTYSQNVNHVYFQTTVDSNGIQRQIFGTTLDGKITLLSKNSSTDSGSFFDASFSVNGNYAILNYGGPQYPFSTLYSVSSLIASTANSGYNVSENSDLKQTVETELLMPKVKITQVQNDNGDKLNVLIIYPPQWNAENDVKYPSVIYSYNGPGSQLVNYNWRSMHNSFSLYLASIGFIVVTVDGRGTGYRGVNFMTQTYLNLGYYEVVDQIAVAKYLSSLSYVDSAKIAIWGWSYGGYLSSKTLTFSENNTNTETLPFKAALSVAPVTDWRYYDTAYTERYMLWPSVNPAGYKKSSVLNQVQDPKCPLLPTKLSNGDVAQSSKKFSLAFGSRDDNVHPINSFNLMSLLQDKLVQFDLMVYTNKDHSIDNRRHIYRYLTDHLVTNIK</sequence>
<dbReference type="GO" id="GO:0012505">
    <property type="term" value="C:endomembrane system"/>
    <property type="evidence" value="ECO:0007669"/>
    <property type="project" value="UniProtKB-SubCell"/>
</dbReference>
<dbReference type="SUPFAM" id="SSF82171">
    <property type="entry name" value="DPP6 N-terminal domain-like"/>
    <property type="match status" value="1"/>
</dbReference>
<feature type="transmembrane region" description="Helical" evidence="13">
    <location>
        <begin position="40"/>
        <end position="64"/>
    </location>
</feature>
<evidence type="ECO:0000256" key="11">
    <source>
        <dbReference type="ARBA" id="ARBA00037847"/>
    </source>
</evidence>
<evidence type="ECO:0000259" key="15">
    <source>
        <dbReference type="Pfam" id="PF00930"/>
    </source>
</evidence>
<keyword evidence="7" id="KW-0735">Signal-anchor</keyword>
<evidence type="ECO:0000256" key="2">
    <source>
        <dbReference type="ARBA" id="ARBA00022438"/>
    </source>
</evidence>
<keyword evidence="2" id="KW-0031">Aminopeptidase</keyword>
<dbReference type="GO" id="GO:0008236">
    <property type="term" value="F:serine-type peptidase activity"/>
    <property type="evidence" value="ECO:0007669"/>
    <property type="project" value="UniProtKB-KW"/>
</dbReference>
<dbReference type="Gene3D" id="2.140.10.30">
    <property type="entry name" value="Dipeptidylpeptidase IV, N-terminal domain"/>
    <property type="match status" value="1"/>
</dbReference>
<keyword evidence="5" id="KW-0378">Hydrolase</keyword>
<name>A0AA88GE58_NAELO</name>
<evidence type="ECO:0000259" key="14">
    <source>
        <dbReference type="Pfam" id="PF00326"/>
    </source>
</evidence>
<evidence type="ECO:0000313" key="17">
    <source>
        <dbReference type="Proteomes" id="UP000816034"/>
    </source>
</evidence>
<comment type="caution">
    <text evidence="16">The sequence shown here is derived from an EMBL/GenBank/DDBJ whole genome shotgun (WGS) entry which is preliminary data.</text>
</comment>
<evidence type="ECO:0000256" key="4">
    <source>
        <dbReference type="ARBA" id="ARBA00022692"/>
    </source>
</evidence>
<gene>
    <name evidence="16" type="ORF">C9374_011680</name>
</gene>
<dbReference type="InterPro" id="IPR001375">
    <property type="entry name" value="Peptidase_S9_cat"/>
</dbReference>
<dbReference type="PANTHER" id="PTHR11731">
    <property type="entry name" value="PROTEASE FAMILY S9B,C DIPEPTIDYL-PEPTIDASE IV-RELATED"/>
    <property type="match status" value="1"/>
</dbReference>
<dbReference type="GO" id="GO:0004177">
    <property type="term" value="F:aminopeptidase activity"/>
    <property type="evidence" value="ECO:0007669"/>
    <property type="project" value="UniProtKB-KW"/>
</dbReference>
<dbReference type="RefSeq" id="XP_044542969.1">
    <property type="nucleotide sequence ID" value="XM_044687362.1"/>
</dbReference>
<evidence type="ECO:0000256" key="8">
    <source>
        <dbReference type="ARBA" id="ARBA00022989"/>
    </source>
</evidence>
<dbReference type="GO" id="GO:0006508">
    <property type="term" value="P:proteolysis"/>
    <property type="evidence" value="ECO:0007669"/>
    <property type="project" value="UniProtKB-KW"/>
</dbReference>
<evidence type="ECO:0000256" key="5">
    <source>
        <dbReference type="ARBA" id="ARBA00022801"/>
    </source>
</evidence>
<keyword evidence="9 13" id="KW-0472">Membrane</keyword>
<organism evidence="16 17">
    <name type="scientific">Naegleria lovaniensis</name>
    <name type="common">Amoeba</name>
    <dbReference type="NCBI Taxonomy" id="51637"/>
    <lineage>
        <taxon>Eukaryota</taxon>
        <taxon>Discoba</taxon>
        <taxon>Heterolobosea</taxon>
        <taxon>Tetramitia</taxon>
        <taxon>Eutetramitia</taxon>
        <taxon>Vahlkampfiidae</taxon>
        <taxon>Naegleria</taxon>
    </lineage>
</organism>
<dbReference type="EMBL" id="PYSW02000050">
    <property type="protein sequence ID" value="KAG2373795.1"/>
    <property type="molecule type" value="Genomic_DNA"/>
</dbReference>
<feature type="domain" description="Dipeptidylpeptidase IV N-terminal" evidence="15">
    <location>
        <begin position="188"/>
        <end position="568"/>
    </location>
</feature>
<dbReference type="GeneID" id="68104134"/>
<feature type="region of interest" description="Disordered" evidence="12">
    <location>
        <begin position="1"/>
        <end position="24"/>
    </location>
</feature>
<evidence type="ECO:0000256" key="9">
    <source>
        <dbReference type="ARBA" id="ARBA00023136"/>
    </source>
</evidence>
<accession>A0AA88GE58</accession>
<dbReference type="Pfam" id="PF00930">
    <property type="entry name" value="DPPIV_N"/>
    <property type="match status" value="1"/>
</dbReference>
<reference evidence="16 17" key="1">
    <citation type="journal article" date="2018" name="BMC Genomics">
        <title>The genome of Naegleria lovaniensis, the basis for a comparative approach to unravel pathogenicity factors of the human pathogenic amoeba N. fowleri.</title>
        <authorList>
            <person name="Liechti N."/>
            <person name="Schurch N."/>
            <person name="Bruggmann R."/>
            <person name="Wittwer M."/>
        </authorList>
    </citation>
    <scope>NUCLEOTIDE SEQUENCE [LARGE SCALE GENOMIC DNA]</scope>
    <source>
        <strain evidence="16 17">ATCC 30569</strain>
    </source>
</reference>
<dbReference type="PANTHER" id="PTHR11731:SF200">
    <property type="entry name" value="DIPEPTIDYL PEPTIDASE 10, ISOFORM B"/>
    <property type="match status" value="1"/>
</dbReference>
<dbReference type="Pfam" id="PF00326">
    <property type="entry name" value="Peptidase_S9"/>
    <property type="match status" value="1"/>
</dbReference>
<evidence type="ECO:0000256" key="12">
    <source>
        <dbReference type="SAM" id="MobiDB-lite"/>
    </source>
</evidence>
<feature type="compositionally biased region" description="Polar residues" evidence="12">
    <location>
        <begin position="11"/>
        <end position="23"/>
    </location>
</feature>
<dbReference type="SUPFAM" id="SSF53474">
    <property type="entry name" value="alpha/beta-Hydrolases"/>
    <property type="match status" value="1"/>
</dbReference>
<keyword evidence="3" id="KW-0645">Protease</keyword>
<evidence type="ECO:0000256" key="13">
    <source>
        <dbReference type="SAM" id="Phobius"/>
    </source>
</evidence>
<evidence type="ECO:0000313" key="16">
    <source>
        <dbReference type="EMBL" id="KAG2373795.1"/>
    </source>
</evidence>
<dbReference type="InterPro" id="IPR050278">
    <property type="entry name" value="Serine_Prot_S9B/DPPIV"/>
</dbReference>
<proteinExistence type="predicted"/>
<evidence type="ECO:0000256" key="6">
    <source>
        <dbReference type="ARBA" id="ARBA00022825"/>
    </source>
</evidence>
<dbReference type="Gene3D" id="3.40.50.1820">
    <property type="entry name" value="alpha/beta hydrolase"/>
    <property type="match status" value="1"/>
</dbReference>
<keyword evidence="17" id="KW-1185">Reference proteome</keyword>
<evidence type="ECO:0000256" key="3">
    <source>
        <dbReference type="ARBA" id="ARBA00022670"/>
    </source>
</evidence>
<dbReference type="AlphaFoldDB" id="A0AA88GE58"/>
<dbReference type="InterPro" id="IPR029058">
    <property type="entry name" value="AB_hydrolase_fold"/>
</dbReference>
<comment type="subcellular location">
    <subcellularLocation>
        <location evidence="11">Endomembrane system</location>
        <topology evidence="11">Single-pass membrane protein</topology>
    </subcellularLocation>
    <subcellularLocation>
        <location evidence="1">Membrane</location>
        <topology evidence="1">Single-pass type II membrane protein</topology>
    </subcellularLocation>
</comment>
<keyword evidence="8 13" id="KW-1133">Transmembrane helix</keyword>
<dbReference type="InterPro" id="IPR002469">
    <property type="entry name" value="Peptidase_S9B_N"/>
</dbReference>
<evidence type="ECO:0000256" key="10">
    <source>
        <dbReference type="ARBA" id="ARBA00023180"/>
    </source>
</evidence>
<evidence type="ECO:0000256" key="7">
    <source>
        <dbReference type="ARBA" id="ARBA00022968"/>
    </source>
</evidence>
<evidence type="ECO:0000256" key="1">
    <source>
        <dbReference type="ARBA" id="ARBA00004606"/>
    </source>
</evidence>
<dbReference type="GO" id="GO:0005886">
    <property type="term" value="C:plasma membrane"/>
    <property type="evidence" value="ECO:0007669"/>
    <property type="project" value="TreeGrafter"/>
</dbReference>